<dbReference type="RefSeq" id="WP_116975927.1">
    <property type="nucleotide sequence ID" value="NZ_QPMM01000006.1"/>
</dbReference>
<dbReference type="Proteomes" id="UP000260644">
    <property type="component" value="Unassembled WGS sequence"/>
</dbReference>
<dbReference type="OrthoDB" id="9761633at2"/>
<keyword evidence="3" id="KW-1185">Reference proteome</keyword>
<evidence type="ECO:0000259" key="1">
    <source>
        <dbReference type="Pfam" id="PF05116"/>
    </source>
</evidence>
<dbReference type="GO" id="GO:0005829">
    <property type="term" value="C:cytosol"/>
    <property type="evidence" value="ECO:0007669"/>
    <property type="project" value="TreeGrafter"/>
</dbReference>
<dbReference type="GO" id="GO:0016791">
    <property type="term" value="F:phosphatase activity"/>
    <property type="evidence" value="ECO:0007669"/>
    <property type="project" value="UniProtKB-ARBA"/>
</dbReference>
<dbReference type="EMBL" id="QPMM01000006">
    <property type="protein sequence ID" value="RFS22532.1"/>
    <property type="molecule type" value="Genomic_DNA"/>
</dbReference>
<dbReference type="NCBIfam" id="TIGR01484">
    <property type="entry name" value="HAD-SF-IIB"/>
    <property type="match status" value="1"/>
</dbReference>
<dbReference type="Gene3D" id="3.40.50.1000">
    <property type="entry name" value="HAD superfamily/HAD-like"/>
    <property type="match status" value="1"/>
</dbReference>
<organism evidence="2 3">
    <name type="scientific">Chitinophaga silvatica</name>
    <dbReference type="NCBI Taxonomy" id="2282649"/>
    <lineage>
        <taxon>Bacteria</taxon>
        <taxon>Pseudomonadati</taxon>
        <taxon>Bacteroidota</taxon>
        <taxon>Chitinophagia</taxon>
        <taxon>Chitinophagales</taxon>
        <taxon>Chitinophagaceae</taxon>
        <taxon>Chitinophaga</taxon>
    </lineage>
</organism>
<dbReference type="PANTHER" id="PTHR10000">
    <property type="entry name" value="PHOSPHOSERINE PHOSPHATASE"/>
    <property type="match status" value="1"/>
</dbReference>
<sequence>MILATDLDGTFLGGDTTIRQQLYSLIEENKDIRLVFVTGRGIRSVLNLLEDKFIPKPEYMICDVGATVTHFSTLAAVEPVQSLIAGRWPGDAVRESMKEVKGLLHQEAQQQFRCSYYYDQHTDIENARAMAATWQCDLLLSAGKYLDVLPPGVNKGFTLVELLKVMAYPHEKVLVAGDSMNDLALFEAGFKGVVVGGAEEELVTRTANMPHVLQAGNIGAGGILEAMAYFSEFKSFLPKG</sequence>
<gene>
    <name evidence="2" type="ORF">DVR12_12065</name>
</gene>
<dbReference type="Gene3D" id="3.90.1070.10">
    <property type="match status" value="1"/>
</dbReference>
<dbReference type="AlphaFoldDB" id="A0A3E1YA34"/>
<reference evidence="2 3" key="1">
    <citation type="submission" date="2018-07" db="EMBL/GenBank/DDBJ databases">
        <title>Chitinophaga K2CV101002-2 sp. nov., isolated from a monsoon evergreen broad-leaved forest soil.</title>
        <authorList>
            <person name="Lv Y."/>
        </authorList>
    </citation>
    <scope>NUCLEOTIDE SEQUENCE [LARGE SCALE GENOMIC DNA]</scope>
    <source>
        <strain evidence="2 3">GDMCC 1.1288</strain>
    </source>
</reference>
<protein>
    <submittedName>
        <fullName evidence="2">HAD-IIB family hydrolase</fullName>
    </submittedName>
</protein>
<dbReference type="InterPro" id="IPR036412">
    <property type="entry name" value="HAD-like_sf"/>
</dbReference>
<dbReference type="InterPro" id="IPR006379">
    <property type="entry name" value="HAD-SF_hydro_IIB"/>
</dbReference>
<dbReference type="SUPFAM" id="SSF56784">
    <property type="entry name" value="HAD-like"/>
    <property type="match status" value="1"/>
</dbReference>
<accession>A0A3E1YA34</accession>
<name>A0A3E1YA34_9BACT</name>
<dbReference type="InterPro" id="IPR023214">
    <property type="entry name" value="HAD_sf"/>
</dbReference>
<dbReference type="SFLD" id="SFLDS00003">
    <property type="entry name" value="Haloacid_Dehalogenase"/>
    <property type="match status" value="1"/>
</dbReference>
<dbReference type="InterPro" id="IPR006380">
    <property type="entry name" value="SPP-like_dom"/>
</dbReference>
<dbReference type="PANTHER" id="PTHR10000:SF8">
    <property type="entry name" value="HAD SUPERFAMILY HYDROLASE-LIKE, TYPE 3"/>
    <property type="match status" value="1"/>
</dbReference>
<dbReference type="Pfam" id="PF05116">
    <property type="entry name" value="S6PP"/>
    <property type="match status" value="1"/>
</dbReference>
<dbReference type="GO" id="GO:0000287">
    <property type="term" value="F:magnesium ion binding"/>
    <property type="evidence" value="ECO:0007669"/>
    <property type="project" value="TreeGrafter"/>
</dbReference>
<keyword evidence="2" id="KW-0378">Hydrolase</keyword>
<proteinExistence type="predicted"/>
<comment type="caution">
    <text evidence="2">The sequence shown here is derived from an EMBL/GenBank/DDBJ whole genome shotgun (WGS) entry which is preliminary data.</text>
</comment>
<feature type="domain" description="Sucrose phosphatase-like" evidence="1">
    <location>
        <begin position="2"/>
        <end position="230"/>
    </location>
</feature>
<evidence type="ECO:0000313" key="3">
    <source>
        <dbReference type="Proteomes" id="UP000260644"/>
    </source>
</evidence>
<evidence type="ECO:0000313" key="2">
    <source>
        <dbReference type="EMBL" id="RFS22532.1"/>
    </source>
</evidence>
<dbReference type="SFLD" id="SFLDG01141">
    <property type="entry name" value="C2.B.1:_Sucrose_Phosphatase_Li"/>
    <property type="match status" value="1"/>
</dbReference>
<dbReference type="SFLD" id="SFLDG01140">
    <property type="entry name" value="C2.B:_Phosphomannomutase_and_P"/>
    <property type="match status" value="1"/>
</dbReference>